<sequence>MSSNSPHEGFRFKLRRRLDLFRQRSDNSSPEILADDGAIAASPNTSSTYASSARHTGSAAPSETAINLDQTGGSTNLTTIPVGVLAPGNGSPSATVSVTAVTSPSAFTTEVVTTPEPGSEVAIVPSDLWSKAYQEAVQSMGQDVDVAILKGESIAELFKELDRVDKDATAESAFLRGVRYLSSIRIPLERFKLALDLTVPLTALEPTTSTVFGVIRGVTAVAISISTADLEFAKKIGEMLEQISYIDDCDTLGQREDRTDIHRALVSVYQKLLEFYVSAYEFLSKRRTRLVLAVVADTGTLPDIIKDFLRQAEHLRKTVEKATFDIVQDIKAMLYDQKISQWLGRDKLPQQSRHHADLQSLRADSACEFLLEQPEFKGWYRAFDSRLLAVLGDIGSGKSVAMSFLIDELCRRKSHQLPQPMILYHYCQNDETGHALYIFSSLILSLLEQCVGLKKVFFDWYKQDLLIGNFEPSTNAHKLVGFFQRTVEELDRPLYLVLDGLDECDAGSRNILLESLRGLSQKTLGLKVVLSSRPWGEILDQLDGTPRINVGSDPERDRIIAEKTVEEKLAPLAAATKQLVVERLSSFAQGSAIWTKMTVEVIAAHKIKAPGRMKKFFDDMPRPRKLSELYAGLFLRCAGEEPEAQDMAATALEILGAARRRLSILELAWAVALGTADPDVTTVAEVAELVDDQGVMALIQPFVASIDFDDLKSRQIIIVHQSAKEFILNELALSRPELQNVEKLAAAGGKTVPSPIPSRLENNIFNICVRYLLLDEINHVPLFSDEQIAIQELPQDLDLFSDDNDAAAYTADCSWENWEEGMIRYDPADRGFGELFVYASCHWINHFRLVVAEPLPDLRSIEKLCQANSVRLHNWTSQNSRPDCVAQARFEFDGSLYDPLSITSLYGSEELLLKMLEASEFESHEFLPNTALLAVDQVLQWGDLCRLRMLFFGRGTRRHLQNLDFFRHIIDSWHFSYKNYRQDWDAAFDIINDIPDILVGEGWGNELLCLAASQGCLPVIERLMKIAQQNIDLKQELLREPQRQPRSLAHRVHQSIGEAILAGHVGVVEYLLQQEGIETHLYHRNANGENVLHLASMQCNPAIFRALAPRFPDGIFQKDCQGKTALMRVVENLSASHNRIESAQTLLSLSTTHQSALFTKDQQEALRMAERMRDGEMCNLLIKSSQVSLNEPWSSSRSE</sequence>
<organism evidence="4 5">
    <name type="scientific">Fusarium ambrosium</name>
    <dbReference type="NCBI Taxonomy" id="131363"/>
    <lineage>
        <taxon>Eukaryota</taxon>
        <taxon>Fungi</taxon>
        <taxon>Dikarya</taxon>
        <taxon>Ascomycota</taxon>
        <taxon>Pezizomycotina</taxon>
        <taxon>Sordariomycetes</taxon>
        <taxon>Hypocreomycetidae</taxon>
        <taxon>Hypocreales</taxon>
        <taxon>Nectriaceae</taxon>
        <taxon>Fusarium</taxon>
        <taxon>Fusarium solani species complex</taxon>
    </lineage>
</organism>
<dbReference type="AlphaFoldDB" id="A0A428T0J0"/>
<evidence type="ECO:0000256" key="1">
    <source>
        <dbReference type="ARBA" id="ARBA00022737"/>
    </source>
</evidence>
<keyword evidence="5" id="KW-1185">Reference proteome</keyword>
<dbReference type="SUPFAM" id="SSF48403">
    <property type="entry name" value="Ankyrin repeat"/>
    <property type="match status" value="1"/>
</dbReference>
<feature type="domain" description="NACHT" evidence="3">
    <location>
        <begin position="386"/>
        <end position="534"/>
    </location>
</feature>
<dbReference type="Pfam" id="PF12796">
    <property type="entry name" value="Ank_2"/>
    <property type="match status" value="1"/>
</dbReference>
<dbReference type="SUPFAM" id="SSF52540">
    <property type="entry name" value="P-loop containing nucleoside triphosphate hydrolases"/>
    <property type="match status" value="1"/>
</dbReference>
<gene>
    <name evidence="4" type="ORF">CDV31_013839</name>
</gene>
<dbReference type="InterPro" id="IPR056884">
    <property type="entry name" value="NPHP3-like_N"/>
</dbReference>
<evidence type="ECO:0000256" key="2">
    <source>
        <dbReference type="SAM" id="MobiDB-lite"/>
    </source>
</evidence>
<dbReference type="PANTHER" id="PTHR10039">
    <property type="entry name" value="AMELOGENIN"/>
    <property type="match status" value="1"/>
</dbReference>
<feature type="region of interest" description="Disordered" evidence="2">
    <location>
        <begin position="44"/>
        <end position="72"/>
    </location>
</feature>
<dbReference type="Gene3D" id="3.40.50.300">
    <property type="entry name" value="P-loop containing nucleotide triphosphate hydrolases"/>
    <property type="match status" value="1"/>
</dbReference>
<dbReference type="Proteomes" id="UP000288429">
    <property type="component" value="Unassembled WGS sequence"/>
</dbReference>
<protein>
    <recommendedName>
        <fullName evidence="3">NACHT domain-containing protein</fullName>
    </recommendedName>
</protein>
<evidence type="ECO:0000313" key="5">
    <source>
        <dbReference type="Proteomes" id="UP000288429"/>
    </source>
</evidence>
<dbReference type="Gene3D" id="1.25.40.20">
    <property type="entry name" value="Ankyrin repeat-containing domain"/>
    <property type="match status" value="1"/>
</dbReference>
<comment type="caution">
    <text evidence="4">The sequence shown here is derived from an EMBL/GenBank/DDBJ whole genome shotgun (WGS) entry which is preliminary data.</text>
</comment>
<accession>A0A428T0J0</accession>
<proteinExistence type="predicted"/>
<dbReference type="InterPro" id="IPR036770">
    <property type="entry name" value="Ankyrin_rpt-contain_sf"/>
</dbReference>
<dbReference type="InterPro" id="IPR007111">
    <property type="entry name" value="NACHT_NTPase"/>
</dbReference>
<evidence type="ECO:0000259" key="3">
    <source>
        <dbReference type="PROSITE" id="PS50837"/>
    </source>
</evidence>
<evidence type="ECO:0000313" key="4">
    <source>
        <dbReference type="EMBL" id="RSL95565.1"/>
    </source>
</evidence>
<dbReference type="Pfam" id="PF24883">
    <property type="entry name" value="NPHP3_N"/>
    <property type="match status" value="1"/>
</dbReference>
<name>A0A428T0J0_9HYPO</name>
<dbReference type="InterPro" id="IPR027417">
    <property type="entry name" value="P-loop_NTPase"/>
</dbReference>
<reference evidence="4 5" key="1">
    <citation type="submission" date="2017-06" db="EMBL/GenBank/DDBJ databases">
        <title>Cmopartive genomic analysis of Ambrosia Fusariam Clade fungi.</title>
        <authorList>
            <person name="Stajich J.E."/>
            <person name="Carrillo J."/>
            <person name="Kijimoto T."/>
            <person name="Eskalen A."/>
            <person name="O'Donnell K."/>
            <person name="Kasson M."/>
        </authorList>
    </citation>
    <scope>NUCLEOTIDE SEQUENCE [LARGE SCALE GENOMIC DNA]</scope>
    <source>
        <strain evidence="4 5">NRRL 20438</strain>
    </source>
</reference>
<dbReference type="PANTHER" id="PTHR10039:SF10">
    <property type="entry name" value="NACHT DOMAIN-CONTAINING PROTEIN"/>
    <property type="match status" value="1"/>
</dbReference>
<dbReference type="EMBL" id="NIZV01000295">
    <property type="protein sequence ID" value="RSL95565.1"/>
    <property type="molecule type" value="Genomic_DNA"/>
</dbReference>
<dbReference type="InterPro" id="IPR002110">
    <property type="entry name" value="Ankyrin_rpt"/>
</dbReference>
<keyword evidence="1" id="KW-0677">Repeat</keyword>
<dbReference type="PROSITE" id="PS50837">
    <property type="entry name" value="NACHT"/>
    <property type="match status" value="1"/>
</dbReference>